<dbReference type="Proteomes" id="UP000233535">
    <property type="component" value="Unassembled WGS sequence"/>
</dbReference>
<organism evidence="1 2">
    <name type="scientific">Labilibaculum filiforme</name>
    <dbReference type="NCBI Taxonomy" id="1940526"/>
    <lineage>
        <taxon>Bacteria</taxon>
        <taxon>Pseudomonadati</taxon>
        <taxon>Bacteroidota</taxon>
        <taxon>Bacteroidia</taxon>
        <taxon>Marinilabiliales</taxon>
        <taxon>Marinifilaceae</taxon>
        <taxon>Labilibaculum</taxon>
    </lineage>
</organism>
<dbReference type="EMBL" id="MVDD01000007">
    <property type="protein sequence ID" value="PKQ62870.1"/>
    <property type="molecule type" value="Genomic_DNA"/>
</dbReference>
<evidence type="ECO:0008006" key="3">
    <source>
        <dbReference type="Google" id="ProtNLM"/>
    </source>
</evidence>
<evidence type="ECO:0000313" key="2">
    <source>
        <dbReference type="Proteomes" id="UP000233535"/>
    </source>
</evidence>
<reference evidence="1 2" key="1">
    <citation type="journal article" date="2017" name="Front. Microbiol.">
        <title>Labilibaculum manganireducens gen. nov., sp. nov. and Labilibaculum filiforme sp. nov., Novel Bacteroidetes Isolated from Subsurface Sediments of the Baltic Sea.</title>
        <authorList>
            <person name="Vandieken V."/>
            <person name="Marshall I.P."/>
            <person name="Niemann H."/>
            <person name="Engelen B."/>
            <person name="Cypionka H."/>
        </authorList>
    </citation>
    <scope>NUCLEOTIDE SEQUENCE [LARGE SCALE GENOMIC DNA]</scope>
    <source>
        <strain evidence="1 2">59.16B</strain>
    </source>
</reference>
<evidence type="ECO:0000313" key="1">
    <source>
        <dbReference type="EMBL" id="PKQ62870.1"/>
    </source>
</evidence>
<comment type="caution">
    <text evidence="1">The sequence shown here is derived from an EMBL/GenBank/DDBJ whole genome shotgun (WGS) entry which is preliminary data.</text>
</comment>
<proteinExistence type="predicted"/>
<dbReference type="AlphaFoldDB" id="A0A2N3HXT1"/>
<dbReference type="RefSeq" id="WP_101261644.1">
    <property type="nucleotide sequence ID" value="NZ_MVDD01000007.1"/>
</dbReference>
<keyword evidence="2" id="KW-1185">Reference proteome</keyword>
<sequence>MVNENDMFLPVNWVDGMNINKKHFIAQENSFIKKSMGVAGLSVSPLNFGLVRSERDFLWMDIDNDIQLLVTFKPVEIVFPSGFHYAIADGKEFKCDLPKTESDAIYYVVLSIDPFSRQPVGMADVAESPVRKPFVAPEMNISILEEDELSEILLGQNHLVFGRITKMDASWSIDSDYIIASRFIASNPDLFDVYKQVETYISSIEKFSSSIINKIRLKKQDNPLAKALNEICCKLLDFLSVTLSRYRIATPYDYPVEMVILVMDLARMVKNSIDGWQGCGRDEFLTYISDWCNINEGEFEDALNQLIKHHYDHNKISISVDKAVRLLSLLEQMLQILSGLDYIGKKIETDLFVKEETLMEEEIEGTTTAKKKRPFFFGKE</sequence>
<accession>A0A2N3HXT1</accession>
<dbReference type="OrthoDB" id="1090702at2"/>
<gene>
    <name evidence="1" type="ORF">BZG02_11800</name>
</gene>
<protein>
    <recommendedName>
        <fullName evidence="3">Type VI secretion system-associated protein</fullName>
    </recommendedName>
</protein>
<name>A0A2N3HXT1_9BACT</name>